<evidence type="ECO:0000313" key="2">
    <source>
        <dbReference type="Proteomes" id="UP000332515"/>
    </source>
</evidence>
<keyword evidence="2" id="KW-1185">Reference proteome</keyword>
<dbReference type="AlphaFoldDB" id="A0A6A7Y8R0"/>
<dbReference type="InterPro" id="IPR021848">
    <property type="entry name" value="HODM_asu-like"/>
</dbReference>
<name>A0A6A7Y8R0_9HYPH</name>
<accession>A0A6A7Y8R0</accession>
<dbReference type="Pfam" id="PF11927">
    <property type="entry name" value="HODM_asu-like"/>
    <property type="match status" value="1"/>
</dbReference>
<dbReference type="EMBL" id="VWNA01000001">
    <property type="protein sequence ID" value="MQT14361.1"/>
    <property type="molecule type" value="Genomic_DNA"/>
</dbReference>
<organism evidence="1 2">
    <name type="scientific">Segnochrobactrum spirostomi</name>
    <dbReference type="NCBI Taxonomy" id="2608987"/>
    <lineage>
        <taxon>Bacteria</taxon>
        <taxon>Pseudomonadati</taxon>
        <taxon>Pseudomonadota</taxon>
        <taxon>Alphaproteobacteria</taxon>
        <taxon>Hyphomicrobiales</taxon>
        <taxon>Segnochrobactraceae</taxon>
        <taxon>Segnochrobactrum</taxon>
    </lineage>
</organism>
<evidence type="ECO:0000313" key="1">
    <source>
        <dbReference type="EMBL" id="MQT14361.1"/>
    </source>
</evidence>
<protein>
    <submittedName>
        <fullName evidence="1">DUF3445 domain-containing protein</fullName>
    </submittedName>
</protein>
<proteinExistence type="predicted"/>
<sequence length="310" mass="34772">MSALRYTPYDGSRKPFTIGLQPLDMATWFEVDEHLTSYLAEKEALFAEKRNVVFLAEPDTVESQRLIADLVADHLTAHLPDLYKRDRSVVTVVPSGAAVDLAAGGEPPLLQAARLVQEDLCVMRRADDGWRLVAAALCFPSSWSLAEKFGRNLDAIHATVPHYAEQLAVRMSRIFDSLRPEIPAWRMNWSLNPDPNLHHPESKQLPRDRDWTADEDAVASRVFIRVERQTLRKLANGDILFTIKIYVDPLTTLRAHPEGARLALSLREQVLSLDESQLAYKALSEHRDRVADALAAIGGLDERLQAPEPA</sequence>
<comment type="caution">
    <text evidence="1">The sequence shown here is derived from an EMBL/GenBank/DDBJ whole genome shotgun (WGS) entry which is preliminary data.</text>
</comment>
<dbReference type="Proteomes" id="UP000332515">
    <property type="component" value="Unassembled WGS sequence"/>
</dbReference>
<gene>
    <name evidence="1" type="ORF">F0357_17245</name>
</gene>
<reference evidence="1 2" key="1">
    <citation type="submission" date="2019-09" db="EMBL/GenBank/DDBJ databases">
        <title>Segnochrobactrum spirostomi gen. nov., sp. nov., isolated from the ciliate Spirostomum cf. yagiui and description of a novel family, Segnochrobactraceae fam. nov. within the order Rhizobiales of the class Alphaproteobacteria.</title>
        <authorList>
            <person name="Akter S."/>
            <person name="Shazib S.U.A."/>
            <person name="Shin M.K."/>
        </authorList>
    </citation>
    <scope>NUCLEOTIDE SEQUENCE [LARGE SCALE GENOMIC DNA]</scope>
    <source>
        <strain evidence="1 2">Sp-1</strain>
    </source>
</reference>